<dbReference type="InterPro" id="IPR036890">
    <property type="entry name" value="HATPase_C_sf"/>
</dbReference>
<dbReference type="CDD" id="cd16917">
    <property type="entry name" value="HATPase_UhpB-NarQ-NarX-like"/>
    <property type="match status" value="1"/>
</dbReference>
<dbReference type="Proteomes" id="UP000654257">
    <property type="component" value="Unassembled WGS sequence"/>
</dbReference>
<keyword evidence="3" id="KW-0597">Phosphoprotein</keyword>
<comment type="catalytic activity">
    <reaction evidence="1">
        <text>ATP + protein L-histidine = ADP + protein N-phospho-L-histidine.</text>
        <dbReference type="EC" id="2.7.13.3"/>
    </reaction>
</comment>
<keyword evidence="5" id="KW-0547">Nucleotide-binding</keyword>
<keyword evidence="7" id="KW-0067">ATP-binding</keyword>
<evidence type="ECO:0000256" key="8">
    <source>
        <dbReference type="ARBA" id="ARBA00023012"/>
    </source>
</evidence>
<keyword evidence="6" id="KW-0418">Kinase</keyword>
<protein>
    <recommendedName>
        <fullName evidence="2">histidine kinase</fullName>
        <ecNumber evidence="2">2.7.13.3</ecNumber>
    </recommendedName>
</protein>
<evidence type="ECO:0000256" key="3">
    <source>
        <dbReference type="ARBA" id="ARBA00022553"/>
    </source>
</evidence>
<keyword evidence="9" id="KW-0812">Transmembrane</keyword>
<reference evidence="11" key="1">
    <citation type="journal article" date="2014" name="Int. J. Syst. Evol. Microbiol.">
        <title>Complete genome sequence of Corynebacterium casei LMG S-19264T (=DSM 44701T), isolated from a smear-ripened cheese.</title>
        <authorList>
            <consortium name="US DOE Joint Genome Institute (JGI-PGF)"/>
            <person name="Walter F."/>
            <person name="Albersmeier A."/>
            <person name="Kalinowski J."/>
            <person name="Ruckert C."/>
        </authorList>
    </citation>
    <scope>NUCLEOTIDE SEQUENCE</scope>
    <source>
        <strain evidence="11">CCM 7905</strain>
    </source>
</reference>
<dbReference type="PANTHER" id="PTHR24421:SF10">
    <property type="entry name" value="NITRATE_NITRITE SENSOR PROTEIN NARQ"/>
    <property type="match status" value="1"/>
</dbReference>
<evidence type="ECO:0000313" key="11">
    <source>
        <dbReference type="EMBL" id="GGG22839.1"/>
    </source>
</evidence>
<dbReference type="SUPFAM" id="SSF55781">
    <property type="entry name" value="GAF domain-like"/>
    <property type="match status" value="1"/>
</dbReference>
<reference evidence="11" key="2">
    <citation type="submission" date="2020-09" db="EMBL/GenBank/DDBJ databases">
        <authorList>
            <person name="Sun Q."/>
            <person name="Sedlacek I."/>
        </authorList>
    </citation>
    <scope>NUCLEOTIDE SEQUENCE</scope>
    <source>
        <strain evidence="11">CCM 7905</strain>
    </source>
</reference>
<dbReference type="Gene3D" id="3.30.565.10">
    <property type="entry name" value="Histidine kinase-like ATPase, C-terminal domain"/>
    <property type="match status" value="1"/>
</dbReference>
<evidence type="ECO:0000256" key="9">
    <source>
        <dbReference type="SAM" id="Phobius"/>
    </source>
</evidence>
<dbReference type="Gene3D" id="3.30.450.40">
    <property type="match status" value="1"/>
</dbReference>
<keyword evidence="9" id="KW-0472">Membrane</keyword>
<evidence type="ECO:0000256" key="5">
    <source>
        <dbReference type="ARBA" id="ARBA00022741"/>
    </source>
</evidence>
<evidence type="ECO:0000256" key="2">
    <source>
        <dbReference type="ARBA" id="ARBA00012438"/>
    </source>
</evidence>
<feature type="domain" description="GAF" evidence="10">
    <location>
        <begin position="244"/>
        <end position="391"/>
    </location>
</feature>
<dbReference type="GO" id="GO:0005524">
    <property type="term" value="F:ATP binding"/>
    <property type="evidence" value="ECO:0007669"/>
    <property type="project" value="UniProtKB-KW"/>
</dbReference>
<evidence type="ECO:0000256" key="4">
    <source>
        <dbReference type="ARBA" id="ARBA00022679"/>
    </source>
</evidence>
<dbReference type="PANTHER" id="PTHR24421">
    <property type="entry name" value="NITRATE/NITRITE SENSOR PROTEIN NARX-RELATED"/>
    <property type="match status" value="1"/>
</dbReference>
<evidence type="ECO:0000256" key="6">
    <source>
        <dbReference type="ARBA" id="ARBA00022777"/>
    </source>
</evidence>
<keyword evidence="4" id="KW-0808">Transferase</keyword>
<dbReference type="InterPro" id="IPR011712">
    <property type="entry name" value="Sig_transdc_His_kin_sub3_dim/P"/>
</dbReference>
<gene>
    <name evidence="11" type="ORF">GCM10007304_40790</name>
</gene>
<feature type="transmembrane region" description="Helical" evidence="9">
    <location>
        <begin position="12"/>
        <end position="31"/>
    </location>
</feature>
<dbReference type="GO" id="GO:0016020">
    <property type="term" value="C:membrane"/>
    <property type="evidence" value="ECO:0007669"/>
    <property type="project" value="InterPro"/>
</dbReference>
<evidence type="ECO:0000256" key="1">
    <source>
        <dbReference type="ARBA" id="ARBA00000085"/>
    </source>
</evidence>
<dbReference type="GO" id="GO:0046983">
    <property type="term" value="F:protein dimerization activity"/>
    <property type="evidence" value="ECO:0007669"/>
    <property type="project" value="InterPro"/>
</dbReference>
<dbReference type="EMBL" id="BMCU01000005">
    <property type="protein sequence ID" value="GGG22839.1"/>
    <property type="molecule type" value="Genomic_DNA"/>
</dbReference>
<dbReference type="GO" id="GO:0000155">
    <property type="term" value="F:phosphorelay sensor kinase activity"/>
    <property type="evidence" value="ECO:0007669"/>
    <property type="project" value="InterPro"/>
</dbReference>
<name>A0A917G4S6_9NOCA</name>
<dbReference type="InterPro" id="IPR029016">
    <property type="entry name" value="GAF-like_dom_sf"/>
</dbReference>
<dbReference type="InterPro" id="IPR050482">
    <property type="entry name" value="Sensor_HK_TwoCompSys"/>
</dbReference>
<evidence type="ECO:0000259" key="10">
    <source>
        <dbReference type="SMART" id="SM00065"/>
    </source>
</evidence>
<feature type="transmembrane region" description="Helical" evidence="9">
    <location>
        <begin position="43"/>
        <end position="71"/>
    </location>
</feature>
<keyword evidence="9" id="KW-1133">Transmembrane helix</keyword>
<sequence>MILRPSSPPAVWGVAAVCGVLAAEVLVVLALRRISPENPFGAVFLLGVLIVSAGWGIATALTMSAASAVAYAYLHASESPDSLYPAIVVFVVLALVCNLLAGQARLRGIESYQRRCEADLLAELARTMLRRPSVREIGDTVSRRLSDVLDLPPPYAVLESGTAEDKPGYTRIVLRDGDLDIAVLFLPDSLSASESRRVSRVVPALEALLAAARDREALHRSTIDLAKQQAALRRVATLVALQGDPADIFPATVQELSQSLGAEHVSLVRFDPDGFCTVLGGCDDDMQRDHLEVGERLELGGRNICTEVLSTGAPATVDYTTATGPIAGRLRERGLLQGVGVPIKVDGKTWGAVVVGAVDRTPIPDIAARLTDFADLVGTAVFNSETREQLTLSRARVIAAADQARRTIERDLHDGAQQRIVSLSMELRAAQAAVPVDQPALWSQLDRTVDDLAQLHADLQQLSRGIHPAILSRGGLGPALKTLARRSPVPVSLTVDVGVRLPERIEVAAYYVAAEAMTNTAKYAQATEIVVTVRLDGGLLDLTVTDDGVGGATTEGGSGLLGLHDRIEAVGGTLTVASPLGLGTALIAQVPITG</sequence>
<dbReference type="Pfam" id="PF01590">
    <property type="entry name" value="GAF"/>
    <property type="match status" value="1"/>
</dbReference>
<organism evidence="11 12">
    <name type="scientific">Rhodococcoides trifolii</name>
    <dbReference type="NCBI Taxonomy" id="908250"/>
    <lineage>
        <taxon>Bacteria</taxon>
        <taxon>Bacillati</taxon>
        <taxon>Actinomycetota</taxon>
        <taxon>Actinomycetes</taxon>
        <taxon>Mycobacteriales</taxon>
        <taxon>Nocardiaceae</taxon>
        <taxon>Rhodococcoides</taxon>
    </lineage>
</organism>
<accession>A0A917G4S6</accession>
<dbReference type="SUPFAM" id="SSF55874">
    <property type="entry name" value="ATPase domain of HSP90 chaperone/DNA topoisomerase II/histidine kinase"/>
    <property type="match status" value="1"/>
</dbReference>
<keyword evidence="8" id="KW-0902">Two-component regulatory system</keyword>
<comment type="caution">
    <text evidence="11">The sequence shown here is derived from an EMBL/GenBank/DDBJ whole genome shotgun (WGS) entry which is preliminary data.</text>
</comment>
<feature type="transmembrane region" description="Helical" evidence="9">
    <location>
        <begin position="83"/>
        <end position="101"/>
    </location>
</feature>
<dbReference type="InterPro" id="IPR003018">
    <property type="entry name" value="GAF"/>
</dbReference>
<evidence type="ECO:0000256" key="7">
    <source>
        <dbReference type="ARBA" id="ARBA00022840"/>
    </source>
</evidence>
<dbReference type="SMART" id="SM00065">
    <property type="entry name" value="GAF"/>
    <property type="match status" value="1"/>
</dbReference>
<dbReference type="EC" id="2.7.13.3" evidence="2"/>
<dbReference type="Gene3D" id="1.20.5.1930">
    <property type="match status" value="1"/>
</dbReference>
<evidence type="ECO:0000313" key="12">
    <source>
        <dbReference type="Proteomes" id="UP000654257"/>
    </source>
</evidence>
<dbReference type="Pfam" id="PF07730">
    <property type="entry name" value="HisKA_3"/>
    <property type="match status" value="1"/>
</dbReference>
<proteinExistence type="predicted"/>
<keyword evidence="12" id="KW-1185">Reference proteome</keyword>
<dbReference type="AlphaFoldDB" id="A0A917G4S6"/>